<reference evidence="1" key="1">
    <citation type="submission" date="2019-08" db="EMBL/GenBank/DDBJ databases">
        <authorList>
            <person name="Kucharzyk K."/>
            <person name="Murdoch R.W."/>
            <person name="Higgins S."/>
            <person name="Loffler F."/>
        </authorList>
    </citation>
    <scope>NUCLEOTIDE SEQUENCE</scope>
</reference>
<organism evidence="1">
    <name type="scientific">bioreactor metagenome</name>
    <dbReference type="NCBI Taxonomy" id="1076179"/>
    <lineage>
        <taxon>unclassified sequences</taxon>
        <taxon>metagenomes</taxon>
        <taxon>ecological metagenomes</taxon>
    </lineage>
</organism>
<accession>A0A645D1E8</accession>
<proteinExistence type="predicted"/>
<name>A0A645D1E8_9ZZZZ</name>
<protein>
    <submittedName>
        <fullName evidence="1">Uncharacterized protein</fullName>
    </submittedName>
</protein>
<gene>
    <name evidence="1" type="ORF">SDC9_130299</name>
</gene>
<sequence>MPALYKRSMAPIHSSRSGFTGFFIRTGMSTPLNVSAISCTAKGFAVVRAPIHNISMLYFRDSYTCFSVATSVATYIPVSLRTCWSHFNAGVPTPSNPPGFVRGFHTPALKIFTPFSASFFAVSMTCSSVSALHGPEIMIGRLSSTPGNKIDSNSIFFFVMCCKLKFDCRLPPFFQRMRREKSGYTLRHCFRRLHRG</sequence>
<evidence type="ECO:0000313" key="1">
    <source>
        <dbReference type="EMBL" id="MPM83236.1"/>
    </source>
</evidence>
<dbReference type="AlphaFoldDB" id="A0A645D1E8"/>
<dbReference type="EMBL" id="VSSQ01032084">
    <property type="protein sequence ID" value="MPM83236.1"/>
    <property type="molecule type" value="Genomic_DNA"/>
</dbReference>
<comment type="caution">
    <text evidence="1">The sequence shown here is derived from an EMBL/GenBank/DDBJ whole genome shotgun (WGS) entry which is preliminary data.</text>
</comment>